<sequence>MLVVAALIVLFGVGTFNKRTLVVGEILPEKGLIRITPARAGLVVARHVEVGSVVKKGDVLFVVSSERYDLDKKPLIKAEVDGLAKSIELLQAEINQLEIQSAHEASALPQSLSRLKEKAARIESQINSQNQLLAVSLNAVSRYSELLKKGYVSVEQVQIKKTEYNIQLQRRERLRSETTAVDIEADELREKSRRAVVNLGTQISTLRRQLGVITNSARQKDHERDFPVTATVAGVVSSISVGVGQSVLVGGEVLTLVPEHSTMEAVLYASSSAVGFVTAGDEVELRFDAYPYQHYGFGRGRVISVTGSTANPYNSAGRHYVDGASAKSDFFLIRVALQDQSITVNDVRYQLKAGLTVQANLMRPKQRLYELFLEPFYRKRDLDIR</sequence>
<evidence type="ECO:0000313" key="2">
    <source>
        <dbReference type="EMBL" id="QKF53470.1"/>
    </source>
</evidence>
<protein>
    <submittedName>
        <fullName evidence="2">Colicin V secretion protein CvaA</fullName>
    </submittedName>
</protein>
<dbReference type="AlphaFoldDB" id="A0A6M8MR61"/>
<reference evidence="3" key="1">
    <citation type="submission" date="2019-12" db="EMBL/GenBank/DDBJ databases">
        <title>Endophytic bacteria associated with Panax ginseng seedlings.</title>
        <authorList>
            <person name="Park J.M."/>
            <person name="Shin R."/>
            <person name="Jo S.H."/>
        </authorList>
    </citation>
    <scope>NUCLEOTIDE SEQUENCE [LARGE SCALE GENOMIC DNA]</scope>
    <source>
        <strain evidence="3">PgKB30</strain>
    </source>
</reference>
<dbReference type="Gene3D" id="2.40.50.100">
    <property type="match status" value="1"/>
</dbReference>
<keyword evidence="3" id="KW-1185">Reference proteome</keyword>
<evidence type="ECO:0000313" key="3">
    <source>
        <dbReference type="Proteomes" id="UP000501989"/>
    </source>
</evidence>
<evidence type="ECO:0000256" key="1">
    <source>
        <dbReference type="SAM" id="Coils"/>
    </source>
</evidence>
<dbReference type="PANTHER" id="PTHR30386">
    <property type="entry name" value="MEMBRANE FUSION SUBUNIT OF EMRAB-TOLC MULTIDRUG EFFLUX PUMP"/>
    <property type="match status" value="1"/>
</dbReference>
<dbReference type="Proteomes" id="UP000501989">
    <property type="component" value="Chromosome"/>
</dbReference>
<dbReference type="Gene3D" id="2.40.30.170">
    <property type="match status" value="1"/>
</dbReference>
<name>A0A6M8MR61_9PSED</name>
<gene>
    <name evidence="2" type="ORF">FX982_04463</name>
</gene>
<dbReference type="PANTHER" id="PTHR30386:SF28">
    <property type="entry name" value="EXPORTED PROTEIN"/>
    <property type="match status" value="1"/>
</dbReference>
<proteinExistence type="predicted"/>
<dbReference type="PRINTS" id="PR01490">
    <property type="entry name" value="RTXTOXIND"/>
</dbReference>
<accession>A0A6M8MR61</accession>
<dbReference type="InterPro" id="IPR050739">
    <property type="entry name" value="MFP"/>
</dbReference>
<keyword evidence="1" id="KW-0175">Coiled coil</keyword>
<feature type="coiled-coil region" evidence="1">
    <location>
        <begin position="80"/>
        <end position="132"/>
    </location>
</feature>
<dbReference type="EMBL" id="CP053746">
    <property type="protein sequence ID" value="QKF53470.1"/>
    <property type="molecule type" value="Genomic_DNA"/>
</dbReference>
<organism evidence="2 3">
    <name type="scientific">Pseudomonas graminis</name>
    <dbReference type="NCBI Taxonomy" id="158627"/>
    <lineage>
        <taxon>Bacteria</taxon>
        <taxon>Pseudomonadati</taxon>
        <taxon>Pseudomonadota</taxon>
        <taxon>Gammaproteobacteria</taxon>
        <taxon>Pseudomonadales</taxon>
        <taxon>Pseudomonadaceae</taxon>
        <taxon>Pseudomonas</taxon>
    </lineage>
</organism>
<dbReference type="KEGG" id="pgg:FX982_04463"/>